<keyword evidence="2 7" id="KW-0813">Transport</keyword>
<dbReference type="CDD" id="cd06261">
    <property type="entry name" value="TM_PBP2"/>
    <property type="match status" value="1"/>
</dbReference>
<dbReference type="PROSITE" id="PS50928">
    <property type="entry name" value="ABC_TM1"/>
    <property type="match status" value="1"/>
</dbReference>
<proteinExistence type="inferred from homology"/>
<keyword evidence="4 7" id="KW-0812">Transmembrane</keyword>
<evidence type="ECO:0000256" key="3">
    <source>
        <dbReference type="ARBA" id="ARBA00022475"/>
    </source>
</evidence>
<gene>
    <name evidence="9" type="ORF">NF556_06435</name>
</gene>
<accession>A0ABY4YWY3</accession>
<comment type="subcellular location">
    <subcellularLocation>
        <location evidence="1 7">Cell membrane</location>
        <topology evidence="1 7">Multi-pass membrane protein</topology>
    </subcellularLocation>
</comment>
<evidence type="ECO:0000256" key="6">
    <source>
        <dbReference type="ARBA" id="ARBA00023136"/>
    </source>
</evidence>
<feature type="transmembrane region" description="Helical" evidence="7">
    <location>
        <begin position="93"/>
        <end position="118"/>
    </location>
</feature>
<dbReference type="InterPro" id="IPR035906">
    <property type="entry name" value="MetI-like_sf"/>
</dbReference>
<protein>
    <submittedName>
        <fullName evidence="9">ABC transporter permease</fullName>
    </submittedName>
</protein>
<dbReference type="SUPFAM" id="SSF161098">
    <property type="entry name" value="MetI-like"/>
    <property type="match status" value="1"/>
</dbReference>
<dbReference type="InterPro" id="IPR050366">
    <property type="entry name" value="BP-dependent_transpt_permease"/>
</dbReference>
<evidence type="ECO:0000259" key="8">
    <source>
        <dbReference type="PROSITE" id="PS50928"/>
    </source>
</evidence>
<dbReference type="Proteomes" id="UP001056455">
    <property type="component" value="Chromosome"/>
</dbReference>
<feature type="transmembrane region" description="Helical" evidence="7">
    <location>
        <begin position="208"/>
        <end position="235"/>
    </location>
</feature>
<reference evidence="9" key="1">
    <citation type="submission" date="2022-06" db="EMBL/GenBank/DDBJ databases">
        <title>Ornithinimicrobium HY1793.</title>
        <authorList>
            <person name="Huang Y."/>
        </authorList>
    </citation>
    <scope>NUCLEOTIDE SEQUENCE</scope>
    <source>
        <strain evidence="9">HY1793</strain>
    </source>
</reference>
<feature type="transmembrane region" description="Helical" evidence="7">
    <location>
        <begin position="255"/>
        <end position="280"/>
    </location>
</feature>
<keyword evidence="5 7" id="KW-1133">Transmembrane helix</keyword>
<feature type="transmembrane region" description="Helical" evidence="7">
    <location>
        <begin position="28"/>
        <end position="52"/>
    </location>
</feature>
<dbReference type="Pfam" id="PF00528">
    <property type="entry name" value="BPD_transp_1"/>
    <property type="match status" value="1"/>
</dbReference>
<evidence type="ECO:0000256" key="1">
    <source>
        <dbReference type="ARBA" id="ARBA00004651"/>
    </source>
</evidence>
<evidence type="ECO:0000256" key="2">
    <source>
        <dbReference type="ARBA" id="ARBA00022448"/>
    </source>
</evidence>
<comment type="similarity">
    <text evidence="7">Belongs to the binding-protein-dependent transport system permease family.</text>
</comment>
<evidence type="ECO:0000313" key="10">
    <source>
        <dbReference type="Proteomes" id="UP001056455"/>
    </source>
</evidence>
<feature type="transmembrane region" description="Helical" evidence="7">
    <location>
        <begin position="130"/>
        <end position="147"/>
    </location>
</feature>
<name>A0ABY4YWY3_9MICO</name>
<dbReference type="InterPro" id="IPR000515">
    <property type="entry name" value="MetI-like"/>
</dbReference>
<evidence type="ECO:0000256" key="7">
    <source>
        <dbReference type="RuleBase" id="RU363032"/>
    </source>
</evidence>
<organism evidence="9 10">
    <name type="scientific">Ornithinimicrobium faecis</name>
    <dbReference type="NCBI Taxonomy" id="2934158"/>
    <lineage>
        <taxon>Bacteria</taxon>
        <taxon>Bacillati</taxon>
        <taxon>Actinomycetota</taxon>
        <taxon>Actinomycetes</taxon>
        <taxon>Micrococcales</taxon>
        <taxon>Ornithinimicrobiaceae</taxon>
        <taxon>Ornithinimicrobium</taxon>
    </lineage>
</organism>
<dbReference type="PANTHER" id="PTHR43386:SF1">
    <property type="entry name" value="D,D-DIPEPTIDE TRANSPORT SYSTEM PERMEASE PROTEIN DDPC-RELATED"/>
    <property type="match status" value="1"/>
</dbReference>
<evidence type="ECO:0000313" key="9">
    <source>
        <dbReference type="EMBL" id="USQ81278.1"/>
    </source>
</evidence>
<dbReference type="EMBL" id="CP099489">
    <property type="protein sequence ID" value="USQ81278.1"/>
    <property type="molecule type" value="Genomic_DNA"/>
</dbReference>
<evidence type="ECO:0000256" key="5">
    <source>
        <dbReference type="ARBA" id="ARBA00022989"/>
    </source>
</evidence>
<keyword evidence="10" id="KW-1185">Reference proteome</keyword>
<keyword evidence="3" id="KW-1003">Cell membrane</keyword>
<evidence type="ECO:0000256" key="4">
    <source>
        <dbReference type="ARBA" id="ARBA00022692"/>
    </source>
</evidence>
<feature type="domain" description="ABC transmembrane type-1" evidence="8">
    <location>
        <begin position="95"/>
        <end position="280"/>
    </location>
</feature>
<keyword evidence="6 7" id="KW-0472">Membrane</keyword>
<sequence>MAIQTRLRHAQPEDSLARRVRLKVLGGAPVRALALAIVLVVVIAAITGSALAPHDPMAQNPLLGAAPPTDGHLLGTDVLGRDVLSLLIAGARWAVLGPLVVALGCGLIGVLLGLLAAYYGGIIDAAANRLADLIYALPSLIVAIVVVGVLDGGYWMVAILLTFLSVPYQIRIIRSVTLAQVNLPYVEAARTSGVSDARTLLFHVLPNIVPTVVATLLLDFVTAMIGYTALAFLGIGVPAGTPNWGAMIGAGQTTIFMNPWLAVTPAIALILTATSVTLLGDHLHEVHDKKAAVR</sequence>
<dbReference type="Gene3D" id="1.10.3720.10">
    <property type="entry name" value="MetI-like"/>
    <property type="match status" value="1"/>
</dbReference>
<dbReference type="PANTHER" id="PTHR43386">
    <property type="entry name" value="OLIGOPEPTIDE TRANSPORT SYSTEM PERMEASE PROTEIN APPC"/>
    <property type="match status" value="1"/>
</dbReference>
<dbReference type="RefSeq" id="WP_252594662.1">
    <property type="nucleotide sequence ID" value="NZ_CP099489.1"/>
</dbReference>